<reference evidence="1 2" key="1">
    <citation type="submission" date="2018-03" db="EMBL/GenBank/DDBJ databases">
        <title>Draft genome sequence of Rohu Carp (Labeo rohita).</title>
        <authorList>
            <person name="Das P."/>
            <person name="Kushwaha B."/>
            <person name="Joshi C.G."/>
            <person name="Kumar D."/>
            <person name="Nagpure N.S."/>
            <person name="Sahoo L."/>
            <person name="Das S.P."/>
            <person name="Bit A."/>
            <person name="Patnaik S."/>
            <person name="Meher P.K."/>
            <person name="Jayasankar P."/>
            <person name="Koringa P.G."/>
            <person name="Patel N.V."/>
            <person name="Hinsu A.T."/>
            <person name="Kumar R."/>
            <person name="Pandey M."/>
            <person name="Agarwal S."/>
            <person name="Srivastava S."/>
            <person name="Singh M."/>
            <person name="Iquebal M.A."/>
            <person name="Jaiswal S."/>
            <person name="Angadi U.B."/>
            <person name="Kumar N."/>
            <person name="Raza M."/>
            <person name="Shah T.M."/>
            <person name="Rai A."/>
            <person name="Jena J.K."/>
        </authorList>
    </citation>
    <scope>NUCLEOTIDE SEQUENCE [LARGE SCALE GENOMIC DNA]</scope>
    <source>
        <strain evidence="1">DASCIFA01</strain>
        <tissue evidence="1">Testis</tissue>
    </source>
</reference>
<name>A0A498LT93_LABRO</name>
<keyword evidence="2" id="KW-1185">Reference proteome</keyword>
<accession>A0A498LT93</accession>
<dbReference type="AlphaFoldDB" id="A0A498LT93"/>
<organism evidence="1 2">
    <name type="scientific">Labeo rohita</name>
    <name type="common">Indian major carp</name>
    <name type="synonym">Cyprinus rohita</name>
    <dbReference type="NCBI Taxonomy" id="84645"/>
    <lineage>
        <taxon>Eukaryota</taxon>
        <taxon>Metazoa</taxon>
        <taxon>Chordata</taxon>
        <taxon>Craniata</taxon>
        <taxon>Vertebrata</taxon>
        <taxon>Euteleostomi</taxon>
        <taxon>Actinopterygii</taxon>
        <taxon>Neopterygii</taxon>
        <taxon>Teleostei</taxon>
        <taxon>Ostariophysi</taxon>
        <taxon>Cypriniformes</taxon>
        <taxon>Cyprinidae</taxon>
        <taxon>Labeoninae</taxon>
        <taxon>Labeonini</taxon>
        <taxon>Labeo</taxon>
    </lineage>
</organism>
<evidence type="ECO:0000313" key="1">
    <source>
        <dbReference type="EMBL" id="RXN11639.1"/>
    </source>
</evidence>
<evidence type="ECO:0000313" key="2">
    <source>
        <dbReference type="Proteomes" id="UP000290572"/>
    </source>
</evidence>
<gene>
    <name evidence="1" type="ORF">ROHU_029933</name>
</gene>
<dbReference type="Proteomes" id="UP000290572">
    <property type="component" value="Unassembled WGS sequence"/>
</dbReference>
<proteinExistence type="predicted"/>
<protein>
    <submittedName>
        <fullName evidence="1">Nucleoside diphosphate-linked moiety X motif 22</fullName>
    </submittedName>
</protein>
<dbReference type="EMBL" id="QBIY01013117">
    <property type="protein sequence ID" value="RXN11639.1"/>
    <property type="molecule type" value="Genomic_DNA"/>
</dbReference>
<sequence length="103" mass="11895">MSEAVDVAHRLGRPVAGRTRAIIILFVLRWVRDVIWKNAENSDYLKECKLRFGEDLTNEEKASRALLWPYVQKAHNEGKKAYFIGSKAYIDGREIVPEKMDTT</sequence>
<comment type="caution">
    <text evidence="1">The sequence shown here is derived from an EMBL/GenBank/DDBJ whole genome shotgun (WGS) entry which is preliminary data.</text>
</comment>